<gene>
    <name evidence="1" type="ORF">I540_5795</name>
</gene>
<reference evidence="1 2" key="1">
    <citation type="submission" date="2013-12" db="EMBL/GenBank/DDBJ databases">
        <authorList>
            <person name="Zelazny A."/>
            <person name="Olivier K."/>
            <person name="Holland S."/>
            <person name="Lenaerts A."/>
            <person name="Ordway D."/>
            <person name="DeGroote M.A."/>
            <person name="Parker T."/>
            <person name="Sizemore C."/>
            <person name="Tallon L.J."/>
            <person name="Sadzewicz L.K."/>
            <person name="Sengamalay N."/>
            <person name="Fraser C.M."/>
            <person name="Hine E."/>
            <person name="Shefchek K.A."/>
            <person name="Das S.P."/>
            <person name="Tettelin H."/>
        </authorList>
    </citation>
    <scope>NUCLEOTIDE SEQUENCE [LARGE SCALE GENOMIC DNA]</scope>
    <source>
        <strain evidence="1 2">1513</strain>
    </source>
</reference>
<comment type="caution">
    <text evidence="1">The sequence shown here is derived from an EMBL/GenBank/DDBJ whole genome shotgun (WGS) entry which is preliminary data.</text>
</comment>
<accession>X8DFJ4</accession>
<organism evidence="1 2">
    <name type="scientific">Mycobacteroides abscessus subsp. bolletii 1513</name>
    <dbReference type="NCBI Taxonomy" id="1299321"/>
    <lineage>
        <taxon>Bacteria</taxon>
        <taxon>Bacillati</taxon>
        <taxon>Actinomycetota</taxon>
        <taxon>Actinomycetes</taxon>
        <taxon>Mycobacteriales</taxon>
        <taxon>Mycobacteriaceae</taxon>
        <taxon>Mycobacteroides</taxon>
        <taxon>Mycobacteroides abscessus</taxon>
    </lineage>
</organism>
<proteinExistence type="predicted"/>
<dbReference type="Proteomes" id="UP000023351">
    <property type="component" value="Unassembled WGS sequence"/>
</dbReference>
<evidence type="ECO:0000313" key="1">
    <source>
        <dbReference type="EMBL" id="EUA66826.1"/>
    </source>
</evidence>
<evidence type="ECO:0000313" key="2">
    <source>
        <dbReference type="Proteomes" id="UP000023351"/>
    </source>
</evidence>
<name>X8DFJ4_9MYCO</name>
<dbReference type="PATRIC" id="fig|1299321.3.peg.5609"/>
<dbReference type="EMBL" id="JAOJ01000003">
    <property type="protein sequence ID" value="EUA66826.1"/>
    <property type="molecule type" value="Genomic_DNA"/>
</dbReference>
<protein>
    <submittedName>
        <fullName evidence="1">Uncharacterized protein</fullName>
    </submittedName>
</protein>
<dbReference type="AlphaFoldDB" id="X8DFJ4"/>
<sequence>MGRKIRQLTPAEVLATLREIFGIELGADDSTLLLKRLAEQ</sequence>